<reference evidence="6 7" key="1">
    <citation type="submission" date="2016-01" db="EMBL/GenBank/DDBJ databases">
        <title>High potential of lignocellulose degradation of a new Verrucomicrobia species.</title>
        <authorList>
            <person name="Wang Y."/>
            <person name="Shi Y."/>
            <person name="Qiu Z."/>
            <person name="Liu S."/>
            <person name="Yang H."/>
        </authorList>
    </citation>
    <scope>NUCLEOTIDE SEQUENCE [LARGE SCALE GENOMIC DNA]</scope>
    <source>
        <strain evidence="6 7">TSB47</strain>
    </source>
</reference>
<accession>A0A178ILG5</accession>
<dbReference type="PANTHER" id="PTHR14948">
    <property type="entry name" value="NG5"/>
    <property type="match status" value="1"/>
</dbReference>
<evidence type="ECO:0000256" key="2">
    <source>
        <dbReference type="ARBA" id="ARBA00022692"/>
    </source>
</evidence>
<dbReference type="InterPro" id="IPR051423">
    <property type="entry name" value="CD225/Dispanin"/>
</dbReference>
<name>A0A178ILG5_9BACT</name>
<dbReference type="PANTHER" id="PTHR14948:SF25">
    <property type="entry name" value="DUF4190 DOMAIN-CONTAINING PROTEIN"/>
    <property type="match status" value="1"/>
</dbReference>
<evidence type="ECO:0008006" key="8">
    <source>
        <dbReference type="Google" id="ProtNLM"/>
    </source>
</evidence>
<protein>
    <recommendedName>
        <fullName evidence="8">CD225/dispanin family protein</fullName>
    </recommendedName>
</protein>
<evidence type="ECO:0000313" key="6">
    <source>
        <dbReference type="EMBL" id="OAM90680.1"/>
    </source>
</evidence>
<comment type="caution">
    <text evidence="6">The sequence shown here is derived from an EMBL/GenBank/DDBJ whole genome shotgun (WGS) entry which is preliminary data.</text>
</comment>
<evidence type="ECO:0000256" key="3">
    <source>
        <dbReference type="ARBA" id="ARBA00022989"/>
    </source>
</evidence>
<gene>
    <name evidence="6" type="ORF">AW736_06815</name>
</gene>
<keyword evidence="3 5" id="KW-1133">Transmembrane helix</keyword>
<keyword evidence="7" id="KW-1185">Reference proteome</keyword>
<dbReference type="Proteomes" id="UP000078486">
    <property type="component" value="Unassembled WGS sequence"/>
</dbReference>
<evidence type="ECO:0000256" key="5">
    <source>
        <dbReference type="SAM" id="Phobius"/>
    </source>
</evidence>
<feature type="transmembrane region" description="Helical" evidence="5">
    <location>
        <begin position="66"/>
        <end position="91"/>
    </location>
</feature>
<proteinExistence type="predicted"/>
<keyword evidence="2 5" id="KW-0812">Transmembrane</keyword>
<dbReference type="Pfam" id="PF04505">
    <property type="entry name" value="CD225"/>
    <property type="match status" value="1"/>
</dbReference>
<keyword evidence="4 5" id="KW-0472">Membrane</keyword>
<comment type="subcellular location">
    <subcellularLocation>
        <location evidence="1">Membrane</location>
    </subcellularLocation>
</comment>
<dbReference type="AlphaFoldDB" id="A0A178ILG5"/>
<organism evidence="6 7">
    <name type="scientific">Termitidicoccus mucosus</name>
    <dbReference type="NCBI Taxonomy" id="1184151"/>
    <lineage>
        <taxon>Bacteria</taxon>
        <taxon>Pseudomonadati</taxon>
        <taxon>Verrucomicrobiota</taxon>
        <taxon>Opitutia</taxon>
        <taxon>Opitutales</taxon>
        <taxon>Opitutaceae</taxon>
        <taxon>Termitidicoccus</taxon>
    </lineage>
</organism>
<dbReference type="InterPro" id="IPR007593">
    <property type="entry name" value="CD225/Dispanin_fam"/>
</dbReference>
<evidence type="ECO:0000256" key="4">
    <source>
        <dbReference type="ARBA" id="ARBA00023136"/>
    </source>
</evidence>
<evidence type="ECO:0000256" key="1">
    <source>
        <dbReference type="ARBA" id="ARBA00004370"/>
    </source>
</evidence>
<evidence type="ECO:0000313" key="7">
    <source>
        <dbReference type="Proteomes" id="UP000078486"/>
    </source>
</evidence>
<sequence>MPTGSAYDPTPRPAKPDNYLVWAILSTILCCLPLGIVSIIFATQVDSKYTAGDYAGAAAVAKKARLFAILSAGSALVLGALYIVFIVVVGVTGAAGGSY</sequence>
<feature type="transmembrane region" description="Helical" evidence="5">
    <location>
        <begin position="20"/>
        <end position="45"/>
    </location>
</feature>
<dbReference type="GO" id="GO:0016020">
    <property type="term" value="C:membrane"/>
    <property type="evidence" value="ECO:0007669"/>
    <property type="project" value="UniProtKB-SubCell"/>
</dbReference>
<dbReference type="STRING" id="1184151.AW736_06815"/>
<dbReference type="EMBL" id="LRRQ01000053">
    <property type="protein sequence ID" value="OAM90680.1"/>
    <property type="molecule type" value="Genomic_DNA"/>
</dbReference>